<dbReference type="RefSeq" id="WP_099035028.1">
    <property type="nucleotide sequence ID" value="NZ_BMGJ01000009.1"/>
</dbReference>
<evidence type="ECO:0000259" key="8">
    <source>
        <dbReference type="PROSITE" id="PS50111"/>
    </source>
</evidence>
<dbReference type="InterPro" id="IPR004089">
    <property type="entry name" value="MCPsignal_dom"/>
</dbReference>
<comment type="caution">
    <text evidence="11">The sequence shown here is derived from an EMBL/GenBank/DDBJ whole genome shotgun (WGS) entry which is preliminary data.</text>
</comment>
<evidence type="ECO:0000313" key="11">
    <source>
        <dbReference type="EMBL" id="GGD68860.1"/>
    </source>
</evidence>
<dbReference type="PANTHER" id="PTHR32089">
    <property type="entry name" value="METHYL-ACCEPTING CHEMOTAXIS PROTEIN MCPB"/>
    <property type="match status" value="1"/>
</dbReference>
<dbReference type="Proteomes" id="UP000614272">
    <property type="component" value="Unassembled WGS sequence"/>
</dbReference>
<dbReference type="PROSITE" id="PS50111">
    <property type="entry name" value="CHEMOTAXIS_TRANSDUC_2"/>
    <property type="match status" value="1"/>
</dbReference>
<evidence type="ECO:0000259" key="9">
    <source>
        <dbReference type="PROSITE" id="PS50192"/>
    </source>
</evidence>
<feature type="domain" description="HAMP" evidence="10">
    <location>
        <begin position="343"/>
        <end position="395"/>
    </location>
</feature>
<dbReference type="InterPro" id="IPR000727">
    <property type="entry name" value="T_SNARE_dom"/>
</dbReference>
<reference evidence="12" key="1">
    <citation type="journal article" date="2019" name="Int. J. Syst. Evol. Microbiol.">
        <title>The Global Catalogue of Microorganisms (GCM) 10K type strain sequencing project: providing services to taxonomists for standard genome sequencing and annotation.</title>
        <authorList>
            <consortium name="The Broad Institute Genomics Platform"/>
            <consortium name="The Broad Institute Genome Sequencing Center for Infectious Disease"/>
            <person name="Wu L."/>
            <person name="Ma J."/>
        </authorList>
    </citation>
    <scope>NUCLEOTIDE SEQUENCE [LARGE SCALE GENOMIC DNA]</scope>
    <source>
        <strain evidence="12">CGMCC 1.12923</strain>
    </source>
</reference>
<sequence length="672" mass="73786">MRITVVGKIVTGFVLFGILLLITNITSYWGLSDIRQSARLVVDEKMPVQSQMLVVQTQLLALAKISTEGYYTANREKLLDSQQQFIALKQEFNGQLERLQHFPLNPQDKTLLSSAMQAAENYLVRAEQMYQQRIKSLSLQKDVDDMALELEYTGSDAGANLLDMSYLDGAEQGTLAQIVGAGARVDNIIVTLLNATGEFAATRDSELSQTIRDNLQLTLGDLNNNVVFINRIADGVDTDGLMEAFNQQYQKFIQLYEGDTGLFALKSEQLDTLARAEELMFAAEVSMEQARVELGELFDKVNADTLQGQNAILDAVQSNIFKSVLIMLLALVMVIIIGITAARSISGPLRRIRTSLSVISSGDLTHKADSSGDDEFASLARDVNELSSGLHQVVSQILRQETLLEEAITSSETLSENTLKQVQQQTDQVRDTAENTSSVRQTSKSNLDQIQQSTIRLSEVANQSRHAKELVSRSKKHILTQAQQAGHSAEVINRLQTNSNNIGGILDVIKTIAEQTNLLALNAAIEAARAGEQGRGFAVVADEVRTLANRTQSSTQEIEQMISALQSDASQAVDAMSSGQQQAKDSVEQIEQVDEEIRSIEQIISDLNGINEQIVEDTGHQDQLLETVTSSLERIVELAENSADSTRQSSASMSQVGTLMQELNKAVSRFKL</sequence>
<comment type="subcellular location">
    <subcellularLocation>
        <location evidence="1">Cell inner membrane</location>
        <topology evidence="1">Multi-pass membrane protein</topology>
    </subcellularLocation>
</comment>
<dbReference type="InterPro" id="IPR003660">
    <property type="entry name" value="HAMP_dom"/>
</dbReference>
<evidence type="ECO:0000256" key="2">
    <source>
        <dbReference type="ARBA" id="ARBA00022519"/>
    </source>
</evidence>
<name>A0ABQ1RHW7_9ALTE</name>
<organism evidence="11 12">
    <name type="scientific">Lacimicrobium alkaliphilum</name>
    <dbReference type="NCBI Taxonomy" id="1526571"/>
    <lineage>
        <taxon>Bacteria</taxon>
        <taxon>Pseudomonadati</taxon>
        <taxon>Pseudomonadota</taxon>
        <taxon>Gammaproteobacteria</taxon>
        <taxon>Alteromonadales</taxon>
        <taxon>Alteromonadaceae</taxon>
        <taxon>Lacimicrobium</taxon>
    </lineage>
</organism>
<keyword evidence="12" id="KW-1185">Reference proteome</keyword>
<evidence type="ECO:0000313" key="12">
    <source>
        <dbReference type="Proteomes" id="UP000614272"/>
    </source>
</evidence>
<dbReference type="Pfam" id="PF12729">
    <property type="entry name" value="4HB_MCP_1"/>
    <property type="match status" value="1"/>
</dbReference>
<comment type="similarity">
    <text evidence="4">Belongs to the methyl-accepting chemotaxis (MCP) protein family.</text>
</comment>
<gene>
    <name evidence="11" type="ORF">GCM10011357_24920</name>
</gene>
<dbReference type="EMBL" id="BMGJ01000009">
    <property type="protein sequence ID" value="GGD68860.1"/>
    <property type="molecule type" value="Genomic_DNA"/>
</dbReference>
<feature type="domain" description="Methyl-accepting transducer" evidence="8">
    <location>
        <begin position="400"/>
        <end position="636"/>
    </location>
</feature>
<keyword evidence="2" id="KW-0997">Cell inner membrane</keyword>
<evidence type="ECO:0000259" key="10">
    <source>
        <dbReference type="PROSITE" id="PS50885"/>
    </source>
</evidence>
<keyword evidence="3 5" id="KW-0807">Transducer</keyword>
<accession>A0ABQ1RHW7</accession>
<dbReference type="SMART" id="SM00304">
    <property type="entry name" value="HAMP"/>
    <property type="match status" value="1"/>
</dbReference>
<dbReference type="Pfam" id="PF00015">
    <property type="entry name" value="MCPsignal"/>
    <property type="match status" value="1"/>
</dbReference>
<dbReference type="PANTHER" id="PTHR32089:SF70">
    <property type="entry name" value="ENERGY TAXIS MODULATING METHYL ACCEPTING SENSORY TRANSDUCER"/>
    <property type="match status" value="1"/>
</dbReference>
<dbReference type="SMART" id="SM00283">
    <property type="entry name" value="MA"/>
    <property type="match status" value="1"/>
</dbReference>
<evidence type="ECO:0000256" key="4">
    <source>
        <dbReference type="ARBA" id="ARBA00029447"/>
    </source>
</evidence>
<evidence type="ECO:0000256" key="6">
    <source>
        <dbReference type="SAM" id="MobiDB-lite"/>
    </source>
</evidence>
<proteinExistence type="inferred from homology"/>
<feature type="transmembrane region" description="Helical" evidence="7">
    <location>
        <begin position="324"/>
        <end position="345"/>
    </location>
</feature>
<dbReference type="SUPFAM" id="SSF58104">
    <property type="entry name" value="Methyl-accepting chemotaxis protein (MCP) signaling domain"/>
    <property type="match status" value="1"/>
</dbReference>
<dbReference type="Pfam" id="PF00672">
    <property type="entry name" value="HAMP"/>
    <property type="match status" value="1"/>
</dbReference>
<evidence type="ECO:0000256" key="5">
    <source>
        <dbReference type="PROSITE-ProRule" id="PRU00284"/>
    </source>
</evidence>
<dbReference type="CDD" id="cd11386">
    <property type="entry name" value="MCP_signal"/>
    <property type="match status" value="1"/>
</dbReference>
<dbReference type="PROSITE" id="PS50192">
    <property type="entry name" value="T_SNARE"/>
    <property type="match status" value="1"/>
</dbReference>
<dbReference type="CDD" id="cd06225">
    <property type="entry name" value="HAMP"/>
    <property type="match status" value="1"/>
</dbReference>
<dbReference type="Gene3D" id="1.10.287.950">
    <property type="entry name" value="Methyl-accepting chemotaxis protein"/>
    <property type="match status" value="1"/>
</dbReference>
<feature type="transmembrane region" description="Helical" evidence="7">
    <location>
        <begin position="12"/>
        <end position="31"/>
    </location>
</feature>
<protein>
    <submittedName>
        <fullName evidence="11">Methyl-accepting chemotaxis protein</fullName>
    </submittedName>
</protein>
<keyword evidence="2" id="KW-1003">Cell membrane</keyword>
<evidence type="ECO:0000256" key="3">
    <source>
        <dbReference type="ARBA" id="ARBA00023224"/>
    </source>
</evidence>
<keyword evidence="7" id="KW-1133">Transmembrane helix</keyword>
<evidence type="ECO:0000256" key="1">
    <source>
        <dbReference type="ARBA" id="ARBA00004429"/>
    </source>
</evidence>
<feature type="compositionally biased region" description="Polar residues" evidence="6">
    <location>
        <begin position="434"/>
        <end position="447"/>
    </location>
</feature>
<evidence type="ECO:0000256" key="7">
    <source>
        <dbReference type="SAM" id="Phobius"/>
    </source>
</evidence>
<feature type="region of interest" description="Disordered" evidence="6">
    <location>
        <begin position="427"/>
        <end position="447"/>
    </location>
</feature>
<dbReference type="Gene3D" id="6.10.340.10">
    <property type="match status" value="1"/>
</dbReference>
<dbReference type="InterPro" id="IPR024478">
    <property type="entry name" value="HlyB_4HB_MCP"/>
</dbReference>
<keyword evidence="7" id="KW-0812">Transmembrane</keyword>
<dbReference type="PROSITE" id="PS50885">
    <property type="entry name" value="HAMP"/>
    <property type="match status" value="1"/>
</dbReference>
<feature type="domain" description="T-SNARE coiled-coil homology" evidence="9">
    <location>
        <begin position="587"/>
        <end position="649"/>
    </location>
</feature>
<keyword evidence="7" id="KW-0472">Membrane</keyword>